<protein>
    <submittedName>
        <fullName evidence="2">Uncharacterized protein</fullName>
    </submittedName>
</protein>
<feature type="compositionally biased region" description="Low complexity" evidence="1">
    <location>
        <begin position="8"/>
        <end position="26"/>
    </location>
</feature>
<accession>A0A225VNZ4</accession>
<dbReference type="EMBL" id="NBNE01003804">
    <property type="protein sequence ID" value="OWZ06824.1"/>
    <property type="molecule type" value="Genomic_DNA"/>
</dbReference>
<feature type="region of interest" description="Disordered" evidence="1">
    <location>
        <begin position="1"/>
        <end position="140"/>
    </location>
</feature>
<evidence type="ECO:0000313" key="2">
    <source>
        <dbReference type="EMBL" id="OWZ06824.1"/>
    </source>
</evidence>
<keyword evidence="3" id="KW-1185">Reference proteome</keyword>
<feature type="region of interest" description="Disordered" evidence="1">
    <location>
        <begin position="172"/>
        <end position="203"/>
    </location>
</feature>
<proteinExistence type="predicted"/>
<dbReference type="AlphaFoldDB" id="A0A225VNZ4"/>
<dbReference type="OrthoDB" id="128834at2759"/>
<comment type="caution">
    <text evidence="2">The sequence shown here is derived from an EMBL/GenBank/DDBJ whole genome shotgun (WGS) entry which is preliminary data.</text>
</comment>
<dbReference type="Proteomes" id="UP000198211">
    <property type="component" value="Unassembled WGS sequence"/>
</dbReference>
<organism evidence="2 3">
    <name type="scientific">Phytophthora megakarya</name>
    <dbReference type="NCBI Taxonomy" id="4795"/>
    <lineage>
        <taxon>Eukaryota</taxon>
        <taxon>Sar</taxon>
        <taxon>Stramenopiles</taxon>
        <taxon>Oomycota</taxon>
        <taxon>Peronosporomycetes</taxon>
        <taxon>Peronosporales</taxon>
        <taxon>Peronosporaceae</taxon>
        <taxon>Phytophthora</taxon>
    </lineage>
</organism>
<name>A0A225VNZ4_9STRA</name>
<reference evidence="3" key="1">
    <citation type="submission" date="2017-03" db="EMBL/GenBank/DDBJ databases">
        <title>Phytopthora megakarya and P. palmivora, two closely related causual agents of cacao black pod achieved similar genome size and gene model numbers by different mechanisms.</title>
        <authorList>
            <person name="Ali S."/>
            <person name="Shao J."/>
            <person name="Larry D.J."/>
            <person name="Kronmiller B."/>
            <person name="Shen D."/>
            <person name="Strem M.D."/>
            <person name="Melnick R.L."/>
            <person name="Guiltinan M.J."/>
            <person name="Tyler B.M."/>
            <person name="Meinhardt L.W."/>
            <person name="Bailey B.A."/>
        </authorList>
    </citation>
    <scope>NUCLEOTIDE SEQUENCE [LARGE SCALE GENOMIC DNA]</scope>
    <source>
        <strain evidence="3">zdho120</strain>
    </source>
</reference>
<sequence length="203" mass="21464">MITRGQEPTDAPASPSPKATTAPSGSETQATGLDVVDVMGGGEPWTATFARRVFDPPPLRASKRATSKPILDGTLNEARNGKKKVAKRAIPAPTPTEPKKSADRAPAVNVGSELEEKAPPRAAKKPKKATIAREPGAASREDGFDLSEFMASFQPGTASVITPPVTVDPLLMLPPPPAVPEGQSVVQSSRERKIPHDTYKIFQ</sequence>
<feature type="compositionally biased region" description="Basic and acidic residues" evidence="1">
    <location>
        <begin position="189"/>
        <end position="203"/>
    </location>
</feature>
<evidence type="ECO:0000256" key="1">
    <source>
        <dbReference type="SAM" id="MobiDB-lite"/>
    </source>
</evidence>
<evidence type="ECO:0000313" key="3">
    <source>
        <dbReference type="Proteomes" id="UP000198211"/>
    </source>
</evidence>
<gene>
    <name evidence="2" type="ORF">PHMEG_00020874</name>
</gene>